<evidence type="ECO:0000313" key="2">
    <source>
        <dbReference type="EMBL" id="KAH3861300.1"/>
    </source>
</evidence>
<evidence type="ECO:0000259" key="1">
    <source>
        <dbReference type="Pfam" id="PF07748"/>
    </source>
</evidence>
<evidence type="ECO:0000313" key="3">
    <source>
        <dbReference type="Proteomes" id="UP000828390"/>
    </source>
</evidence>
<dbReference type="InterPro" id="IPR011682">
    <property type="entry name" value="Glyco_hydro_38_C"/>
</dbReference>
<feature type="domain" description="Glycosyl hydrolase family 38 C-terminal" evidence="1">
    <location>
        <begin position="33"/>
        <end position="103"/>
    </location>
</feature>
<sequence>MYGEVVILGKAGIISKIRFSCFYFMSLYVLIDQFYTVSVSRETGQISRIWNKKEDVAVALKQNFFYYVAHDGNNFDADGQASGAYIFRPTSNNPTRANDGTVVVTAYKVHKYHSLLLVLAA</sequence>
<comment type="caution">
    <text evidence="2">The sequence shown here is derived from an EMBL/GenBank/DDBJ whole genome shotgun (WGS) entry which is preliminary data.</text>
</comment>
<protein>
    <recommendedName>
        <fullName evidence="1">Glycosyl hydrolase family 38 C-terminal domain-containing protein</fullName>
    </recommendedName>
</protein>
<dbReference type="InterPro" id="IPR011013">
    <property type="entry name" value="Gal_mutarotase_sf_dom"/>
</dbReference>
<dbReference type="Gene3D" id="2.70.98.30">
    <property type="entry name" value="Golgi alpha-mannosidase II, domain 4"/>
    <property type="match status" value="1"/>
</dbReference>
<proteinExistence type="predicted"/>
<reference evidence="2" key="1">
    <citation type="journal article" date="2019" name="bioRxiv">
        <title>The Genome of the Zebra Mussel, Dreissena polymorpha: A Resource for Invasive Species Research.</title>
        <authorList>
            <person name="McCartney M.A."/>
            <person name="Auch B."/>
            <person name="Kono T."/>
            <person name="Mallez S."/>
            <person name="Zhang Y."/>
            <person name="Obille A."/>
            <person name="Becker A."/>
            <person name="Abrahante J.E."/>
            <person name="Garbe J."/>
            <person name="Badalamenti J.P."/>
            <person name="Herman A."/>
            <person name="Mangelson H."/>
            <person name="Liachko I."/>
            <person name="Sullivan S."/>
            <person name="Sone E.D."/>
            <person name="Koren S."/>
            <person name="Silverstein K.A.T."/>
            <person name="Beckman K.B."/>
            <person name="Gohl D.M."/>
        </authorList>
    </citation>
    <scope>NUCLEOTIDE SEQUENCE</scope>
    <source>
        <strain evidence="2">Duluth1</strain>
        <tissue evidence="2">Whole animal</tissue>
    </source>
</reference>
<name>A0A9D4RCI0_DREPO</name>
<dbReference type="GO" id="GO:0004559">
    <property type="term" value="F:alpha-mannosidase activity"/>
    <property type="evidence" value="ECO:0007669"/>
    <property type="project" value="InterPro"/>
</dbReference>
<dbReference type="GO" id="GO:0006013">
    <property type="term" value="P:mannose metabolic process"/>
    <property type="evidence" value="ECO:0007669"/>
    <property type="project" value="InterPro"/>
</dbReference>
<accession>A0A9D4RCI0</accession>
<dbReference type="AlphaFoldDB" id="A0A9D4RCI0"/>
<gene>
    <name evidence="2" type="ORF">DPMN_024226</name>
</gene>
<reference evidence="2" key="2">
    <citation type="submission" date="2020-11" db="EMBL/GenBank/DDBJ databases">
        <authorList>
            <person name="McCartney M.A."/>
            <person name="Auch B."/>
            <person name="Kono T."/>
            <person name="Mallez S."/>
            <person name="Becker A."/>
            <person name="Gohl D.M."/>
            <person name="Silverstein K.A.T."/>
            <person name="Koren S."/>
            <person name="Bechman K.B."/>
            <person name="Herman A."/>
            <person name="Abrahante J.E."/>
            <person name="Garbe J."/>
        </authorList>
    </citation>
    <scope>NUCLEOTIDE SEQUENCE</scope>
    <source>
        <strain evidence="2">Duluth1</strain>
        <tissue evidence="2">Whole animal</tissue>
    </source>
</reference>
<keyword evidence="3" id="KW-1185">Reference proteome</keyword>
<dbReference type="SUPFAM" id="SSF74650">
    <property type="entry name" value="Galactose mutarotase-like"/>
    <property type="match status" value="1"/>
</dbReference>
<dbReference type="Proteomes" id="UP000828390">
    <property type="component" value="Unassembled WGS sequence"/>
</dbReference>
<organism evidence="2 3">
    <name type="scientific">Dreissena polymorpha</name>
    <name type="common">Zebra mussel</name>
    <name type="synonym">Mytilus polymorpha</name>
    <dbReference type="NCBI Taxonomy" id="45954"/>
    <lineage>
        <taxon>Eukaryota</taxon>
        <taxon>Metazoa</taxon>
        <taxon>Spiralia</taxon>
        <taxon>Lophotrochozoa</taxon>
        <taxon>Mollusca</taxon>
        <taxon>Bivalvia</taxon>
        <taxon>Autobranchia</taxon>
        <taxon>Heteroconchia</taxon>
        <taxon>Euheterodonta</taxon>
        <taxon>Imparidentia</taxon>
        <taxon>Neoheterodontei</taxon>
        <taxon>Myida</taxon>
        <taxon>Dreissenoidea</taxon>
        <taxon>Dreissenidae</taxon>
        <taxon>Dreissena</taxon>
    </lineage>
</organism>
<dbReference type="Pfam" id="PF07748">
    <property type="entry name" value="Glyco_hydro_38C"/>
    <property type="match status" value="1"/>
</dbReference>
<dbReference type="GO" id="GO:0030246">
    <property type="term" value="F:carbohydrate binding"/>
    <property type="evidence" value="ECO:0007669"/>
    <property type="project" value="InterPro"/>
</dbReference>
<dbReference type="EMBL" id="JAIWYP010000002">
    <property type="protein sequence ID" value="KAH3861300.1"/>
    <property type="molecule type" value="Genomic_DNA"/>
</dbReference>